<dbReference type="RefSeq" id="WP_091515833.1">
    <property type="nucleotide sequence ID" value="NZ_FOLE01000011.1"/>
</dbReference>
<dbReference type="GO" id="GO:0000166">
    <property type="term" value="F:nucleotide binding"/>
    <property type="evidence" value="ECO:0007669"/>
    <property type="project" value="InterPro"/>
</dbReference>
<dbReference type="InterPro" id="IPR055170">
    <property type="entry name" value="GFO_IDH_MocA-like_dom"/>
</dbReference>
<keyword evidence="4" id="KW-1185">Reference proteome</keyword>
<accession>A0A1I1N0Z7</accession>
<protein>
    <submittedName>
        <fullName evidence="3">Predicted dehydrogenase</fullName>
    </submittedName>
</protein>
<dbReference type="InterPro" id="IPR036291">
    <property type="entry name" value="NAD(P)-bd_dom_sf"/>
</dbReference>
<dbReference type="InterPro" id="IPR051450">
    <property type="entry name" value="Gfo/Idh/MocA_Oxidoreductases"/>
</dbReference>
<evidence type="ECO:0000313" key="4">
    <source>
        <dbReference type="Proteomes" id="UP000199514"/>
    </source>
</evidence>
<dbReference type="OrthoDB" id="9815825at2"/>
<dbReference type="Proteomes" id="UP000199514">
    <property type="component" value="Unassembled WGS sequence"/>
</dbReference>
<dbReference type="STRING" id="927664.SAMN05421780_111118"/>
<dbReference type="AlphaFoldDB" id="A0A1I1N0Z7"/>
<dbReference type="Pfam" id="PF22725">
    <property type="entry name" value="GFO_IDH_MocA_C3"/>
    <property type="match status" value="1"/>
</dbReference>
<sequence length="321" mass="36170">MLSPESPLLVIGAGSIGERHIGNLQAKGFRNIYVLRSRNLPMRNIDASTVKVLTKWNEVEAVKPVAAFITSPTALHVEQTLACVRAGMHVLVEKPLSHNLEGLDALKQAISEKGVYVYIAYMLRFHPLLKRMRAFVEAETYGKLLSFTTHWGEYLPDWHPWEDYRESYAARKELGGGAALTLSHDLDMSNWLVGRPIASFMSLANRKSALEVSVEAGADFLIKYENDVTGHVHLNFYEQPATRFMHFVFETGTVYFDYYKATLTFRTKTTTEVVSLNNFDRNAMFLEQADAFLSKINSYTVAESLAGVAESEQLIKMCNTL</sequence>
<feature type="domain" description="Gfo/Idh/MocA-like oxidoreductase N-terminal" evidence="1">
    <location>
        <begin position="9"/>
        <end position="120"/>
    </location>
</feature>
<proteinExistence type="predicted"/>
<reference evidence="3 4" key="1">
    <citation type="submission" date="2016-10" db="EMBL/GenBank/DDBJ databases">
        <authorList>
            <person name="de Groot N.N."/>
        </authorList>
    </citation>
    <scope>NUCLEOTIDE SEQUENCE [LARGE SCALE GENOMIC DNA]</scope>
    <source>
        <strain evidence="3 4">DSM 6793</strain>
    </source>
</reference>
<evidence type="ECO:0000259" key="2">
    <source>
        <dbReference type="Pfam" id="PF22725"/>
    </source>
</evidence>
<dbReference type="InterPro" id="IPR000683">
    <property type="entry name" value="Gfo/Idh/MocA-like_OxRdtase_N"/>
</dbReference>
<organism evidence="3 4">
    <name type="scientific">Flexibacter flexilis DSM 6793</name>
    <dbReference type="NCBI Taxonomy" id="927664"/>
    <lineage>
        <taxon>Bacteria</taxon>
        <taxon>Pseudomonadati</taxon>
        <taxon>Bacteroidota</taxon>
        <taxon>Cytophagia</taxon>
        <taxon>Cytophagales</taxon>
        <taxon>Flexibacteraceae</taxon>
        <taxon>Flexibacter</taxon>
    </lineage>
</organism>
<dbReference type="PANTHER" id="PTHR43377:SF1">
    <property type="entry name" value="BILIVERDIN REDUCTASE A"/>
    <property type="match status" value="1"/>
</dbReference>
<evidence type="ECO:0000259" key="1">
    <source>
        <dbReference type="Pfam" id="PF01408"/>
    </source>
</evidence>
<name>A0A1I1N0Z7_9BACT</name>
<dbReference type="SUPFAM" id="SSF55347">
    <property type="entry name" value="Glyceraldehyde-3-phosphate dehydrogenase-like, C-terminal domain"/>
    <property type="match status" value="1"/>
</dbReference>
<gene>
    <name evidence="3" type="ORF">SAMN05421780_111118</name>
</gene>
<dbReference type="EMBL" id="FOLE01000011">
    <property type="protein sequence ID" value="SFC89148.1"/>
    <property type="molecule type" value="Genomic_DNA"/>
</dbReference>
<dbReference type="PANTHER" id="PTHR43377">
    <property type="entry name" value="BILIVERDIN REDUCTASE A"/>
    <property type="match status" value="1"/>
</dbReference>
<dbReference type="SUPFAM" id="SSF51735">
    <property type="entry name" value="NAD(P)-binding Rossmann-fold domains"/>
    <property type="match status" value="1"/>
</dbReference>
<dbReference type="Gene3D" id="3.40.50.720">
    <property type="entry name" value="NAD(P)-binding Rossmann-like Domain"/>
    <property type="match status" value="1"/>
</dbReference>
<dbReference type="Pfam" id="PF01408">
    <property type="entry name" value="GFO_IDH_MocA"/>
    <property type="match status" value="1"/>
</dbReference>
<evidence type="ECO:0000313" key="3">
    <source>
        <dbReference type="EMBL" id="SFC89148.1"/>
    </source>
</evidence>
<dbReference type="Gene3D" id="3.30.360.10">
    <property type="entry name" value="Dihydrodipicolinate Reductase, domain 2"/>
    <property type="match status" value="1"/>
</dbReference>
<feature type="domain" description="GFO/IDH/MocA-like oxidoreductase" evidence="2">
    <location>
        <begin position="130"/>
        <end position="254"/>
    </location>
</feature>